<feature type="compositionally biased region" description="Polar residues" evidence="1">
    <location>
        <begin position="46"/>
        <end position="58"/>
    </location>
</feature>
<feature type="compositionally biased region" description="Polar residues" evidence="1">
    <location>
        <begin position="23"/>
        <end position="34"/>
    </location>
</feature>
<feature type="compositionally biased region" description="Low complexity" evidence="1">
    <location>
        <begin position="154"/>
        <end position="166"/>
    </location>
</feature>
<accession>A0AAD5L8S7</accession>
<sequence length="388" mass="42093">MPQPVSDVRQKKRKNEKAKKNDSTSALQEKSVSETVRVADVETTEVPLSSAQDPSNNQSKKSSIKSTSRKCHTRVRDPNFVSESDNESSVSASKSLPGKKALVKSKVADAVSLEENTTSKYSSENLPEKKTKSSSKKSKTKKSTKTAANENKELSSSNELNSSDSVSADALIEKILAESRSFTSMTTPGAEKPKTKAARRTLSTDSRPSKKAKISEEPIDVALSVEEILSKYLGNDSAEDKSKDATSKKRSKSKAGPKPLGELSVMDKESSPKKSKKVNKSKENRSKSKASANVDDDVPNPDAATKTSKTAKKKSAKKMASIAQESLSEEFDPLSFVEELLQESHGASRNSVPPTSPPEEKRVKRQKASVQEPKSVAKRPAKQRKALP</sequence>
<protein>
    <submittedName>
        <fullName evidence="2">Uncharacterized protein</fullName>
    </submittedName>
</protein>
<proteinExistence type="predicted"/>
<dbReference type="AlphaFoldDB" id="A0AAD5L8S7"/>
<feature type="region of interest" description="Disordered" evidence="1">
    <location>
        <begin position="1"/>
        <end position="166"/>
    </location>
</feature>
<feature type="compositionally biased region" description="Polar residues" evidence="1">
    <location>
        <begin position="114"/>
        <end position="125"/>
    </location>
</feature>
<organism evidence="2 3">
    <name type="scientific">Daphnia sinensis</name>
    <dbReference type="NCBI Taxonomy" id="1820382"/>
    <lineage>
        <taxon>Eukaryota</taxon>
        <taxon>Metazoa</taxon>
        <taxon>Ecdysozoa</taxon>
        <taxon>Arthropoda</taxon>
        <taxon>Crustacea</taxon>
        <taxon>Branchiopoda</taxon>
        <taxon>Diplostraca</taxon>
        <taxon>Cladocera</taxon>
        <taxon>Anomopoda</taxon>
        <taxon>Daphniidae</taxon>
        <taxon>Daphnia</taxon>
        <taxon>Daphnia similis group</taxon>
    </lineage>
</organism>
<evidence type="ECO:0000313" key="3">
    <source>
        <dbReference type="Proteomes" id="UP000820818"/>
    </source>
</evidence>
<feature type="compositionally biased region" description="Basic and acidic residues" evidence="1">
    <location>
        <begin position="238"/>
        <end position="247"/>
    </location>
</feature>
<reference evidence="2 3" key="1">
    <citation type="submission" date="2022-05" db="EMBL/GenBank/DDBJ databases">
        <title>A multi-omics perspective on studying reproductive biology in Daphnia sinensis.</title>
        <authorList>
            <person name="Jia J."/>
        </authorList>
    </citation>
    <scope>NUCLEOTIDE SEQUENCE [LARGE SCALE GENOMIC DNA]</scope>
    <source>
        <strain evidence="2 3">WSL</strain>
    </source>
</reference>
<feature type="compositionally biased region" description="Basic residues" evidence="1">
    <location>
        <begin position="132"/>
        <end position="144"/>
    </location>
</feature>
<comment type="caution">
    <text evidence="2">The sequence shown here is derived from an EMBL/GenBank/DDBJ whole genome shotgun (WGS) entry which is preliminary data.</text>
</comment>
<feature type="region of interest" description="Disordered" evidence="1">
    <location>
        <begin position="178"/>
        <end position="220"/>
    </location>
</feature>
<feature type="region of interest" description="Disordered" evidence="1">
    <location>
        <begin position="232"/>
        <end position="388"/>
    </location>
</feature>
<evidence type="ECO:0000256" key="1">
    <source>
        <dbReference type="SAM" id="MobiDB-lite"/>
    </source>
</evidence>
<feature type="compositionally biased region" description="Basic residues" evidence="1">
    <location>
        <begin position="376"/>
        <end position="388"/>
    </location>
</feature>
<name>A0AAD5L8S7_9CRUS</name>
<keyword evidence="3" id="KW-1185">Reference proteome</keyword>
<evidence type="ECO:0000313" key="2">
    <source>
        <dbReference type="EMBL" id="KAI9558250.1"/>
    </source>
</evidence>
<dbReference type="EMBL" id="WJBH02000005">
    <property type="protein sequence ID" value="KAI9558250.1"/>
    <property type="molecule type" value="Genomic_DNA"/>
</dbReference>
<dbReference type="Proteomes" id="UP000820818">
    <property type="component" value="Linkage Group LG5"/>
</dbReference>
<feature type="compositionally biased region" description="Low complexity" evidence="1">
    <location>
        <begin position="81"/>
        <end position="95"/>
    </location>
</feature>
<gene>
    <name evidence="2" type="ORF">GHT06_015003</name>
</gene>